<dbReference type="InterPro" id="IPR000601">
    <property type="entry name" value="PKD_dom"/>
</dbReference>
<dbReference type="SUPFAM" id="SSF49299">
    <property type="entry name" value="PKD domain"/>
    <property type="match status" value="2"/>
</dbReference>
<sequence length="632" mass="69248">MFVGGEDPCYPVDGASITMVNGGGFTVVDGYTDEDGFFAALNLSNDVYDYELSYDDIIFDSGTFLVQTLGAGHLYSDVFEESIANDYGFYVCYSCDMPPGNSTTTDSAYVEIYHPDGSTIDSGYTDEELDSGITIFSWSFPEENAASYYDYKIYSDSDKTNTLTSGTINTDSEGDGGRDYVEYFESTSFYVEDMSVIAEFDPNTVGNVEVEVLAVLTAYNQEGGYVDSAYTTKTINAQDEDAFTLSIEFDDAGTYNFNLSLYDSSHDSKFEDSSLSTNIQVPDNEAPVIDIFQAPTLLDEGEDITFSITFSDEDGDNLDLELRVYRGSSLVAWDDSFSAGSGSYTYTWSANDNGDYTAVFTIEDDYQEDEVSHSFSVTNIAPTIDSITYTENPSETQTVQFQVTASDASPIDTLTYTWAFDSNNPEDVVQGQNAERTYMKDGVYDVSLTVCDDDEGCSNELFQVTIANTPPTIHDVSFSTWLDDNFSFTFVMNASDPADNFTDYWDFGDGNTGGMPNIENNLVVSHTYDEPGTYTVTVEINDGDGGTDNFTVTVTVEDPNQFEDILGCTDVSADNYNHEATVDDGSCIEWTPPDDDNSEDSGGILEAIPALNSLFAISLLGLISILGGRRQV</sequence>
<proteinExistence type="predicted"/>
<dbReference type="CDD" id="cd00146">
    <property type="entry name" value="PKD"/>
    <property type="match status" value="2"/>
</dbReference>
<dbReference type="Pfam" id="PF18911">
    <property type="entry name" value="PKD_4"/>
    <property type="match status" value="2"/>
</dbReference>
<feature type="domain" description="PKD" evidence="1">
    <location>
        <begin position="382"/>
        <end position="452"/>
    </location>
</feature>
<dbReference type="InterPro" id="IPR013783">
    <property type="entry name" value="Ig-like_fold"/>
</dbReference>
<evidence type="ECO:0000313" key="3">
    <source>
        <dbReference type="Proteomes" id="UP000183815"/>
    </source>
</evidence>
<dbReference type="Proteomes" id="UP000183815">
    <property type="component" value="Unassembled WGS sequence"/>
</dbReference>
<reference evidence="2 3" key="1">
    <citation type="submission" date="2016-08" db="EMBL/GenBank/DDBJ databases">
        <title>New Insights into Marine Group III Euryarchaeota, from dark to light.</title>
        <authorList>
            <person name="Haro-Moreno J.M."/>
            <person name="Rodriguez-Valera F."/>
            <person name="Lopez-Garcia P."/>
            <person name="Moreira D."/>
            <person name="Martin-Cuadrado A.B."/>
        </authorList>
    </citation>
    <scope>NUCLEOTIDE SEQUENCE [LARGE SCALE GENOMIC DNA]</scope>
    <source>
        <strain evidence="2">CG-Bathy1</strain>
    </source>
</reference>
<name>A0A1J5TK46_9ARCH</name>
<dbReference type="Gene3D" id="2.60.40.10">
    <property type="entry name" value="Immunoglobulins"/>
    <property type="match status" value="3"/>
</dbReference>
<dbReference type="EMBL" id="MIYU01000012">
    <property type="protein sequence ID" value="OIR16677.1"/>
    <property type="molecule type" value="Genomic_DNA"/>
</dbReference>
<protein>
    <recommendedName>
        <fullName evidence="1">PKD domain-containing protein</fullName>
    </recommendedName>
</protein>
<evidence type="ECO:0000259" key="1">
    <source>
        <dbReference type="PROSITE" id="PS50093"/>
    </source>
</evidence>
<comment type="caution">
    <text evidence="2">The sequence shown here is derived from an EMBL/GenBank/DDBJ whole genome shotgun (WGS) entry which is preliminary data.</text>
</comment>
<dbReference type="InterPro" id="IPR035986">
    <property type="entry name" value="PKD_dom_sf"/>
</dbReference>
<dbReference type="PROSITE" id="PS50093">
    <property type="entry name" value="PKD"/>
    <property type="match status" value="2"/>
</dbReference>
<feature type="domain" description="PKD" evidence="1">
    <location>
        <begin position="505"/>
        <end position="561"/>
    </location>
</feature>
<dbReference type="SMART" id="SM00089">
    <property type="entry name" value="PKD"/>
    <property type="match status" value="2"/>
</dbReference>
<dbReference type="AlphaFoldDB" id="A0A1J5TK46"/>
<organism evidence="2 3">
    <name type="scientific">Marine Group III euryarchaeote CG-Bathy1</name>
    <dbReference type="NCBI Taxonomy" id="1889001"/>
    <lineage>
        <taxon>Archaea</taxon>
        <taxon>Methanobacteriati</taxon>
        <taxon>Thermoplasmatota</taxon>
        <taxon>Thermoplasmata</taxon>
        <taxon>Candidatus Thermoprofundales</taxon>
    </lineage>
</organism>
<accession>A0A1J5TK46</accession>
<dbReference type="InterPro" id="IPR022409">
    <property type="entry name" value="PKD/Chitinase_dom"/>
</dbReference>
<evidence type="ECO:0000313" key="2">
    <source>
        <dbReference type="EMBL" id="OIR16677.1"/>
    </source>
</evidence>
<gene>
    <name evidence="2" type="ORF">BEU04_01725</name>
</gene>